<evidence type="ECO:0000256" key="2">
    <source>
        <dbReference type="ARBA" id="ARBA00012543"/>
    </source>
</evidence>
<keyword evidence="4" id="KW-0808">Transferase</keyword>
<comment type="caution">
    <text evidence="10">The sequence shown here is derived from an EMBL/GenBank/DDBJ whole genome shotgun (WGS) entry which is preliminary data.</text>
</comment>
<feature type="compositionally biased region" description="Polar residues" evidence="7">
    <location>
        <begin position="235"/>
        <end position="255"/>
    </location>
</feature>
<dbReference type="Pfam" id="PF08407">
    <property type="entry name" value="Chitin_synth_1N"/>
    <property type="match status" value="1"/>
</dbReference>
<keyword evidence="5" id="KW-1133">Transmembrane helix</keyword>
<name>A0A9P5A3X6_9HYPO</name>
<dbReference type="InterPro" id="IPR031348">
    <property type="entry name" value="PigL_N"/>
</dbReference>
<dbReference type="GO" id="GO:0004100">
    <property type="term" value="F:chitin synthase activity"/>
    <property type="evidence" value="ECO:0007669"/>
    <property type="project" value="UniProtKB-EC"/>
</dbReference>
<evidence type="ECO:0000256" key="1">
    <source>
        <dbReference type="ARBA" id="ARBA00004651"/>
    </source>
</evidence>
<feature type="domain" description="Azaphilone pigments biosynthesis cluster protein L N-terminal" evidence="9">
    <location>
        <begin position="1"/>
        <end position="178"/>
    </location>
</feature>
<feature type="domain" description="Chitin synthase N-terminal" evidence="8">
    <location>
        <begin position="427"/>
        <end position="490"/>
    </location>
</feature>
<protein>
    <recommendedName>
        <fullName evidence="2">chitin synthase</fullName>
        <ecNumber evidence="2">2.4.1.16</ecNumber>
    </recommendedName>
</protein>
<dbReference type="Pfam" id="PF17111">
    <property type="entry name" value="PigL_N"/>
    <property type="match status" value="1"/>
</dbReference>
<sequence length="734" mass="81898">MDPLSIASGCTGLISTIGTLSLSINTFVRTCREARSDLDRVARELLSLQTVLELIKEDATDEDTIFPNTLAHHVSGIVSNCNSVVIELQDCITKYSGDNRLKTKAGWAINGQGDVAKFRSNLEAHKAALELALDMLALHVTKEIKINTTEIRNDTSAIKDDTAQILEEISRLQARLPKQVGNDYILQNFLEEMTNYTEKALDGASIDGENSSTRALSFAPEEESDRVGLPDSDLESTAKTQPSRQKASPSQKATQQPPPPHLPENRELSEKEDETGVPPEDIYLDDQKKSSVENETSYWKNKEKNWEDRVHQLYLGKAQRLSPSAGPSSSQQTQARITSAIPRAGKLERPSPTAETGGVARQGRHNPDSGKSEVDEEHYATSEETDKNAEVLSETSSLEVAKFGPNYIHLPKFTVAQKTLTCNYLDIETFNGRVVINFPVPESKIDFNALRPEYHIESSYNSYTALTCSATDFLSQKDALRPARFAKPRKIKVVFSIDATVKTSSETFQRQWKFIISAVAGLTRLLEPSEAVVPPWHNIIVLVDVPRFPQLEIDTILTDIGVLPERQDFISRIDGVSLRPPCDTARNEIMGRPVYARLHEYTVPPTLRPLDPWNKDMVGPEPLQVIAVTPLRDTGGRASGLVWGSRDWTEAICNVLEPEFIISLPKDEELKKAMPSAGEFLKSVWTCQKRFDTSKHEKFSQCIFTTPSEFKKHLKMTTRSGGDRGFARRLFRSS</sequence>
<evidence type="ECO:0000256" key="3">
    <source>
        <dbReference type="ARBA" id="ARBA00022475"/>
    </source>
</evidence>
<comment type="subcellular location">
    <subcellularLocation>
        <location evidence="1">Cell membrane</location>
        <topology evidence="1">Multi-pass membrane protein</topology>
    </subcellularLocation>
</comment>
<reference evidence="10" key="1">
    <citation type="journal article" date="2017" name="Mycologia">
        <title>Fusarium algeriense, sp. nov., a novel toxigenic crown rot pathogen of durum wheat from Algeria is nested in the Fusarium burgessii species complex.</title>
        <authorList>
            <person name="Laraba I."/>
            <person name="Keddad A."/>
            <person name="Boureghda H."/>
            <person name="Abdallah N."/>
            <person name="Vaughan M.M."/>
            <person name="Proctor R.H."/>
            <person name="Busman M."/>
            <person name="O'Donnell K."/>
        </authorList>
    </citation>
    <scope>NUCLEOTIDE SEQUENCE</scope>
    <source>
        <strain evidence="10">NRRL 25174</strain>
    </source>
</reference>
<evidence type="ECO:0000259" key="9">
    <source>
        <dbReference type="Pfam" id="PF17111"/>
    </source>
</evidence>
<dbReference type="EMBL" id="PVQB02001316">
    <property type="protein sequence ID" value="KAF4331899.1"/>
    <property type="molecule type" value="Genomic_DNA"/>
</dbReference>
<keyword evidence="6" id="KW-0325">Glycoprotein</keyword>
<keyword evidence="5" id="KW-0812">Transmembrane</keyword>
<evidence type="ECO:0000259" key="8">
    <source>
        <dbReference type="Pfam" id="PF08407"/>
    </source>
</evidence>
<evidence type="ECO:0000313" key="11">
    <source>
        <dbReference type="Proteomes" id="UP000730481"/>
    </source>
</evidence>
<dbReference type="GO" id="GO:0005886">
    <property type="term" value="C:plasma membrane"/>
    <property type="evidence" value="ECO:0007669"/>
    <property type="project" value="UniProtKB-SubCell"/>
</dbReference>
<proteinExistence type="predicted"/>
<organism evidence="10 11">
    <name type="scientific">Fusarium beomiforme</name>
    <dbReference type="NCBI Taxonomy" id="44412"/>
    <lineage>
        <taxon>Eukaryota</taxon>
        <taxon>Fungi</taxon>
        <taxon>Dikarya</taxon>
        <taxon>Ascomycota</taxon>
        <taxon>Pezizomycotina</taxon>
        <taxon>Sordariomycetes</taxon>
        <taxon>Hypocreomycetidae</taxon>
        <taxon>Hypocreales</taxon>
        <taxon>Nectriaceae</taxon>
        <taxon>Fusarium</taxon>
        <taxon>Fusarium burgessii species complex</taxon>
    </lineage>
</organism>
<keyword evidence="11" id="KW-1185">Reference proteome</keyword>
<keyword evidence="5" id="KW-0472">Membrane</keyword>
<feature type="region of interest" description="Disordered" evidence="7">
    <location>
        <begin position="341"/>
        <end position="391"/>
    </location>
</feature>
<evidence type="ECO:0000256" key="4">
    <source>
        <dbReference type="ARBA" id="ARBA00022676"/>
    </source>
</evidence>
<reference evidence="10" key="2">
    <citation type="submission" date="2020-02" db="EMBL/GenBank/DDBJ databases">
        <title>Identification and distribution of gene clusters putatively required for synthesis of sphingolipid metabolism inhibitors in phylogenetically diverse species of the filamentous fungus Fusarium.</title>
        <authorList>
            <person name="Kim H.-S."/>
            <person name="Busman M."/>
            <person name="Brown D.W."/>
            <person name="Divon H."/>
            <person name="Uhlig S."/>
            <person name="Proctor R.H."/>
        </authorList>
    </citation>
    <scope>NUCLEOTIDE SEQUENCE</scope>
    <source>
        <strain evidence="10">NRRL 25174</strain>
    </source>
</reference>
<evidence type="ECO:0000256" key="6">
    <source>
        <dbReference type="ARBA" id="ARBA00023180"/>
    </source>
</evidence>
<gene>
    <name evidence="10" type="ORF">FBEOM_14317</name>
</gene>
<keyword evidence="4" id="KW-0328">Glycosyltransferase</keyword>
<dbReference type="OrthoDB" id="524326at2759"/>
<accession>A0A9P5A3X6</accession>
<evidence type="ECO:0000256" key="5">
    <source>
        <dbReference type="ARBA" id="ARBA00022989"/>
    </source>
</evidence>
<feature type="compositionally biased region" description="Basic and acidic residues" evidence="7">
    <location>
        <begin position="365"/>
        <end position="389"/>
    </location>
</feature>
<evidence type="ECO:0000313" key="10">
    <source>
        <dbReference type="EMBL" id="KAF4331899.1"/>
    </source>
</evidence>
<dbReference type="InterPro" id="IPR013616">
    <property type="entry name" value="Chitin_synth_N"/>
</dbReference>
<feature type="region of interest" description="Disordered" evidence="7">
    <location>
        <begin position="203"/>
        <end position="298"/>
    </location>
</feature>
<dbReference type="EC" id="2.4.1.16" evidence="2"/>
<evidence type="ECO:0000256" key="7">
    <source>
        <dbReference type="SAM" id="MobiDB-lite"/>
    </source>
</evidence>
<dbReference type="AlphaFoldDB" id="A0A9P5A3X6"/>
<keyword evidence="3" id="KW-1003">Cell membrane</keyword>
<dbReference type="Proteomes" id="UP000730481">
    <property type="component" value="Unassembled WGS sequence"/>
</dbReference>